<dbReference type="EMBL" id="JAUNZN010000009">
    <property type="protein sequence ID" value="KAK4816906.1"/>
    <property type="molecule type" value="Genomic_DNA"/>
</dbReference>
<reference evidence="2 3" key="1">
    <citation type="journal article" date="2023" name="J. Hered.">
        <title>Chromosome-level genome of the wood stork (Mycteria americana) provides insight into avian chromosome evolution.</title>
        <authorList>
            <person name="Flamio R. Jr."/>
            <person name="Ramstad K.M."/>
        </authorList>
    </citation>
    <scope>NUCLEOTIDE SEQUENCE [LARGE SCALE GENOMIC DNA]</scope>
    <source>
        <strain evidence="2">JAX WOST 10</strain>
    </source>
</reference>
<protein>
    <submittedName>
        <fullName evidence="2">Uncharacterized protein</fullName>
    </submittedName>
</protein>
<accession>A0AAN7NS05</accession>
<comment type="caution">
    <text evidence="2">The sequence shown here is derived from an EMBL/GenBank/DDBJ whole genome shotgun (WGS) entry which is preliminary data.</text>
</comment>
<proteinExistence type="predicted"/>
<gene>
    <name evidence="2" type="ORF">QYF61_024916</name>
</gene>
<feature type="region of interest" description="Disordered" evidence="1">
    <location>
        <begin position="59"/>
        <end position="139"/>
    </location>
</feature>
<evidence type="ECO:0000313" key="3">
    <source>
        <dbReference type="Proteomes" id="UP001333110"/>
    </source>
</evidence>
<dbReference type="Proteomes" id="UP001333110">
    <property type="component" value="Unassembled WGS sequence"/>
</dbReference>
<evidence type="ECO:0000313" key="2">
    <source>
        <dbReference type="EMBL" id="KAK4816906.1"/>
    </source>
</evidence>
<sequence length="343" mass="38090">MQPLAHSPSVGWGRESEEQKTMEGWTILWILLVATTTNEDDSGLDDNVVAKMMHRLLKPSITRKQQDDYSKPSHVRLNPIEGERRTHTPRQGEQEKRDPLVTRRGPRPPNSRERQAPCPAPGEGSGISHPPLEPRAAMRGAAASPLEVAASLASLLGGLEPGNGAFASCQNHPPPAGTSFASHPGSMLQGMSNTLYHKYALVEKVDNCVLSCIRMSVASRSKEVILPLFSACGEATPGVLCPLLGFPVQDRHGHTGASSVKGHEEEKAQEDLVNVYKYLKERYKEDEARLFPLVPGERTRGNGHTLKHRRFPLDIRKHFFSVRVTKYWHRLPREVVESPYLES</sequence>
<organism evidence="2 3">
    <name type="scientific">Mycteria americana</name>
    <name type="common">Wood stork</name>
    <dbReference type="NCBI Taxonomy" id="33587"/>
    <lineage>
        <taxon>Eukaryota</taxon>
        <taxon>Metazoa</taxon>
        <taxon>Chordata</taxon>
        <taxon>Craniata</taxon>
        <taxon>Vertebrata</taxon>
        <taxon>Euteleostomi</taxon>
        <taxon>Archelosauria</taxon>
        <taxon>Archosauria</taxon>
        <taxon>Dinosauria</taxon>
        <taxon>Saurischia</taxon>
        <taxon>Theropoda</taxon>
        <taxon>Coelurosauria</taxon>
        <taxon>Aves</taxon>
        <taxon>Neognathae</taxon>
        <taxon>Neoaves</taxon>
        <taxon>Aequornithes</taxon>
        <taxon>Ciconiiformes</taxon>
        <taxon>Ciconiidae</taxon>
        <taxon>Mycteria</taxon>
    </lineage>
</organism>
<evidence type="ECO:0000256" key="1">
    <source>
        <dbReference type="SAM" id="MobiDB-lite"/>
    </source>
</evidence>
<name>A0AAN7NS05_MYCAM</name>
<keyword evidence="3" id="KW-1185">Reference proteome</keyword>
<feature type="compositionally biased region" description="Basic and acidic residues" evidence="1">
    <location>
        <begin position="81"/>
        <end position="101"/>
    </location>
</feature>
<dbReference type="AlphaFoldDB" id="A0AAN7NS05"/>